<reference evidence="4 5" key="1">
    <citation type="submission" date="2018-06" db="EMBL/GenBank/DDBJ databases">
        <authorList>
            <consortium name="Pathogen Informatics"/>
            <person name="Doyle S."/>
        </authorList>
    </citation>
    <scope>NUCLEOTIDE SEQUENCE [LARGE SCALE GENOMIC DNA]</scope>
    <source>
        <strain evidence="4 5">NCTC8782</strain>
    </source>
</reference>
<feature type="transmembrane region" description="Helical" evidence="1">
    <location>
        <begin position="157"/>
        <end position="174"/>
    </location>
</feature>
<dbReference type="AlphaFoldDB" id="A0A9Q7ZRL6"/>
<organism evidence="4 5">
    <name type="scientific">Citrobacter youngae</name>
    <dbReference type="NCBI Taxonomy" id="133448"/>
    <lineage>
        <taxon>Bacteria</taxon>
        <taxon>Pseudomonadati</taxon>
        <taxon>Pseudomonadota</taxon>
        <taxon>Gammaproteobacteria</taxon>
        <taxon>Enterobacterales</taxon>
        <taxon>Enterobacteriaceae</taxon>
        <taxon>Citrobacter</taxon>
        <taxon>Citrobacter freundii complex</taxon>
    </lineage>
</organism>
<feature type="transmembrane region" description="Helical" evidence="1">
    <location>
        <begin position="186"/>
        <end position="213"/>
    </location>
</feature>
<keyword evidence="1" id="KW-0812">Transmembrane</keyword>
<feature type="transmembrane region" description="Helical" evidence="1">
    <location>
        <begin position="289"/>
        <end position="310"/>
    </location>
</feature>
<feature type="transmembrane region" description="Helical" evidence="1">
    <location>
        <begin position="362"/>
        <end position="380"/>
    </location>
</feature>
<evidence type="ECO:0000256" key="1">
    <source>
        <dbReference type="SAM" id="Phobius"/>
    </source>
</evidence>
<feature type="domain" description="DUF6311" evidence="2">
    <location>
        <begin position="20"/>
        <end position="406"/>
    </location>
</feature>
<dbReference type="InterPro" id="IPR046278">
    <property type="entry name" value="DUF6311"/>
</dbReference>
<dbReference type="InterPro" id="IPR058671">
    <property type="entry name" value="DUF6311_C"/>
</dbReference>
<evidence type="ECO:0000259" key="2">
    <source>
        <dbReference type="Pfam" id="PF19830"/>
    </source>
</evidence>
<keyword evidence="1" id="KW-1133">Transmembrane helix</keyword>
<evidence type="ECO:0000313" key="5">
    <source>
        <dbReference type="Proteomes" id="UP000255286"/>
    </source>
</evidence>
<accession>A0A9Q7ZRL6</accession>
<feature type="transmembrane region" description="Helical" evidence="1">
    <location>
        <begin position="392"/>
        <end position="411"/>
    </location>
</feature>
<feature type="transmembrane region" description="Helical" evidence="1">
    <location>
        <begin position="322"/>
        <end position="342"/>
    </location>
</feature>
<dbReference type="Pfam" id="PF19830">
    <property type="entry name" value="DUF6311"/>
    <property type="match status" value="1"/>
</dbReference>
<dbReference type="EMBL" id="UIGT01000001">
    <property type="protein sequence ID" value="SUX81805.1"/>
    <property type="molecule type" value="Genomic_DNA"/>
</dbReference>
<protein>
    <submittedName>
        <fullName evidence="4">Uncharacterized protein</fullName>
    </submittedName>
</protein>
<dbReference type="Pfam" id="PF25853">
    <property type="entry name" value="DUF6311_C"/>
    <property type="match status" value="1"/>
</dbReference>
<proteinExistence type="predicted"/>
<name>A0A9Q7ZRL6_9ENTR</name>
<evidence type="ECO:0000313" key="4">
    <source>
        <dbReference type="EMBL" id="SUX81805.1"/>
    </source>
</evidence>
<dbReference type="Proteomes" id="UP000255286">
    <property type="component" value="Unassembled WGS sequence"/>
</dbReference>
<evidence type="ECO:0000259" key="3">
    <source>
        <dbReference type="Pfam" id="PF25853"/>
    </source>
</evidence>
<sequence length="690" mass="79389">MRTCKNINLINCSEYLIPLLIGCVFFGYVFNYDILDPANISWLTDDRFQSYIGWEFFRHTPWSFPIIGRTDYGIELSSSVVFTDSNPWLSIFFKIFSPLLPDTFQFSGIWLLICVICQSIILWKIVSLYSPDRNIKIIATLLMLFNPAWMARSGHLTLMAFFTFTVAIYLSLRYSKEKELDNNKWLLLLVFSIGIHFYLYFMVFVNWAIVYLYALFTKDKSKKEIVQYFFINSIISLVIFYTLGYLTVGSGSSVGGYGYFKANLLFPIISGSYSRLIGLEVFHPGESEGFNYLGLGFVVLILVMVFFGKVNIFKKIRNHKPLFTISLVFFFLALSNIIAVGSKEFVIPLPDFILNICGNFRASGRFIWPVTILIYIYFISITLKLDGKWPKILLSVCLLIQIVDTSFAWHANHQSMFKKNQGRLFVNTYQVLWSNYLKKYSNIRWVPTDNSSKRWAEISYFANKYKQNTDAVYYARIDTSKVASLRESIFTELVSGEYKNDTAYIMDKNYSENLKLKPGDRIFKFKDLYVLMPGVMNCSDCTVDTVKNSSFIKDKKIDVTSHGTGNILLSKGWSSPEVWGAWSEGYESNILVPDTVKNMQLSVEPFLVRGKHETIKVNFYCGITELAKVSIGFDSSKIINITLDNCVKNNNGLFIIKAYIENPVQPRELIAGSNDFRFIGFGLKEIRVTY</sequence>
<gene>
    <name evidence="4" type="ORF">NCTC8782_04444</name>
</gene>
<keyword evidence="1" id="KW-0472">Membrane</keyword>
<feature type="transmembrane region" description="Helical" evidence="1">
    <location>
        <begin position="104"/>
        <end position="123"/>
    </location>
</feature>
<feature type="transmembrane region" description="Helical" evidence="1">
    <location>
        <begin position="225"/>
        <end position="246"/>
    </location>
</feature>
<comment type="caution">
    <text evidence="4">The sequence shown here is derived from an EMBL/GenBank/DDBJ whole genome shotgun (WGS) entry which is preliminary data.</text>
</comment>
<feature type="transmembrane region" description="Helical" evidence="1">
    <location>
        <begin position="12"/>
        <end position="30"/>
    </location>
</feature>
<feature type="domain" description="DUF6311" evidence="3">
    <location>
        <begin position="433"/>
        <end position="530"/>
    </location>
</feature>